<dbReference type="Proteomes" id="UP000004725">
    <property type="component" value="Unassembled WGS sequence"/>
</dbReference>
<name>A0AA87LUH1_9BACL</name>
<dbReference type="PROSITE" id="PS50965">
    <property type="entry name" value="NERD"/>
    <property type="match status" value="1"/>
</dbReference>
<protein>
    <submittedName>
        <fullName evidence="2">Nerd domain-containing protein</fullName>
    </submittedName>
</protein>
<gene>
    <name evidence="2" type="ORF">A1A1_06002</name>
</gene>
<feature type="domain" description="NERD" evidence="1">
    <location>
        <begin position="41"/>
        <end position="161"/>
    </location>
</feature>
<sequence length="315" mass="35536">MIIKHREKPVKIAGYEAFLKRLSPNHPKKSAVKNNLNHAKAGYGGEVRLDGALECFDPPYAHLILQDYSLPTPFNIQVDTLVLTQSCVFLLEVKNITGKLQFKQNPSALHPVLADGKIKNYKSLITQMNDATMQMQAFLKTTGCPVPIASIIVIAHPSQIVEDAPHAARVLSAGEVNFYLSEMKLPNPILSIEELHRLGQTFLNAHQDYQSFPLAPKFQIELSEIEPGVFCPRCHLGKMERTKVAWECEICRLISRNAHSEALNDWFMLIKSSINTAECCEFIGMKSLDKAKHFLIKSGCQPVGSRRYRHYIRQQ</sequence>
<reference evidence="2 3" key="1">
    <citation type="journal article" date="2012" name="J. Bacteriol.">
        <title>Genome Sequence of the Antarctic Psychrophile Bacterium Planococcus antarcticus DSM 14505.</title>
        <authorList>
            <person name="Margolles A."/>
            <person name="Gueimonde M."/>
            <person name="Sanchez B."/>
        </authorList>
    </citation>
    <scope>NUCLEOTIDE SEQUENCE [LARGE SCALE GENOMIC DNA]</scope>
    <source>
        <strain evidence="2 3">DSM 14505</strain>
    </source>
</reference>
<dbReference type="Pfam" id="PF08378">
    <property type="entry name" value="NERD"/>
    <property type="match status" value="1"/>
</dbReference>
<dbReference type="InterPro" id="IPR011528">
    <property type="entry name" value="NERD"/>
</dbReference>
<evidence type="ECO:0000313" key="2">
    <source>
        <dbReference type="EMBL" id="EIM07332.1"/>
    </source>
</evidence>
<dbReference type="AlphaFoldDB" id="A0AA87LUH1"/>
<proteinExistence type="predicted"/>
<accession>A0AA87LUH1</accession>
<dbReference type="RefSeq" id="WP_006829206.1">
    <property type="nucleotide sequence ID" value="NZ_AJYB01000017.1"/>
</dbReference>
<evidence type="ECO:0000313" key="3">
    <source>
        <dbReference type="Proteomes" id="UP000004725"/>
    </source>
</evidence>
<dbReference type="EMBL" id="AJYB01000017">
    <property type="protein sequence ID" value="EIM07332.1"/>
    <property type="molecule type" value="Genomic_DNA"/>
</dbReference>
<organism evidence="2 3">
    <name type="scientific">Planococcus antarcticus DSM 14505</name>
    <dbReference type="NCBI Taxonomy" id="1185653"/>
    <lineage>
        <taxon>Bacteria</taxon>
        <taxon>Bacillati</taxon>
        <taxon>Bacillota</taxon>
        <taxon>Bacilli</taxon>
        <taxon>Bacillales</taxon>
        <taxon>Caryophanaceae</taxon>
        <taxon>Planococcus</taxon>
    </lineage>
</organism>
<comment type="caution">
    <text evidence="2">The sequence shown here is derived from an EMBL/GenBank/DDBJ whole genome shotgun (WGS) entry which is preliminary data.</text>
</comment>
<evidence type="ECO:0000259" key="1">
    <source>
        <dbReference type="PROSITE" id="PS50965"/>
    </source>
</evidence>